<feature type="domain" description="SOCS box" evidence="5">
    <location>
        <begin position="662"/>
        <end position="714"/>
    </location>
</feature>
<dbReference type="Pfam" id="PF12796">
    <property type="entry name" value="Ank_2"/>
    <property type="match status" value="2"/>
</dbReference>
<proteinExistence type="predicted"/>
<dbReference type="OrthoDB" id="3246549at2759"/>
<feature type="repeat" description="ANK" evidence="3">
    <location>
        <begin position="140"/>
        <end position="168"/>
    </location>
</feature>
<evidence type="ECO:0000256" key="3">
    <source>
        <dbReference type="PROSITE-ProRule" id="PRU00023"/>
    </source>
</evidence>
<feature type="region of interest" description="Disordered" evidence="4">
    <location>
        <begin position="1"/>
        <end position="28"/>
    </location>
</feature>
<dbReference type="Proteomes" id="UP000014760">
    <property type="component" value="Unassembled WGS sequence"/>
</dbReference>
<dbReference type="Pfam" id="PF07525">
    <property type="entry name" value="SOCS_box"/>
    <property type="match status" value="1"/>
</dbReference>
<name>X2AML7_CAPTE</name>
<dbReference type="SUPFAM" id="SSF48403">
    <property type="entry name" value="Ankyrin repeat"/>
    <property type="match status" value="1"/>
</dbReference>
<dbReference type="SMART" id="SM00248">
    <property type="entry name" value="ANK"/>
    <property type="match status" value="7"/>
</dbReference>
<dbReference type="PANTHER" id="PTHR24198">
    <property type="entry name" value="ANKYRIN REPEAT AND PROTEIN KINASE DOMAIN-CONTAINING PROTEIN"/>
    <property type="match status" value="1"/>
</dbReference>
<evidence type="ECO:0000313" key="6">
    <source>
        <dbReference type="EnsemblMetazoa" id="CapteP217743"/>
    </source>
</evidence>
<dbReference type="InterPro" id="IPR001496">
    <property type="entry name" value="SOCS_box"/>
</dbReference>
<reference evidence="7" key="1">
    <citation type="submission" date="2012-12" db="EMBL/GenBank/DDBJ databases">
        <authorList>
            <person name="Hellsten U."/>
            <person name="Grimwood J."/>
            <person name="Chapman J.A."/>
            <person name="Shapiro H."/>
            <person name="Aerts A."/>
            <person name="Otillar R.P."/>
            <person name="Terry A.Y."/>
            <person name="Boore J.L."/>
            <person name="Simakov O."/>
            <person name="Marletaz F."/>
            <person name="Cho S.-J."/>
            <person name="Edsinger-Gonzales E."/>
            <person name="Havlak P."/>
            <person name="Kuo D.-H."/>
            <person name="Larsson T."/>
            <person name="Lv J."/>
            <person name="Arendt D."/>
            <person name="Savage R."/>
            <person name="Osoegawa K."/>
            <person name="de Jong P."/>
            <person name="Lindberg D.R."/>
            <person name="Seaver E.C."/>
            <person name="Weisblat D.A."/>
            <person name="Putnam N.H."/>
            <person name="Grigoriev I.V."/>
            <person name="Rokhsar D.S."/>
        </authorList>
    </citation>
    <scope>NUCLEOTIDE SEQUENCE</scope>
    <source>
        <strain evidence="7">I ESC-2004</strain>
    </source>
</reference>
<keyword evidence="7" id="KW-1185">Reference proteome</keyword>
<dbReference type="PROSITE" id="PS50297">
    <property type="entry name" value="ANK_REP_REGION"/>
    <property type="match status" value="1"/>
</dbReference>
<dbReference type="EMBL" id="AMQN01000228">
    <property type="status" value="NOT_ANNOTATED_CDS"/>
    <property type="molecule type" value="Genomic_DNA"/>
</dbReference>
<reference evidence="6" key="3">
    <citation type="submission" date="2015-06" db="UniProtKB">
        <authorList>
            <consortium name="EnsemblMetazoa"/>
        </authorList>
    </citation>
    <scope>IDENTIFICATION</scope>
</reference>
<dbReference type="Gene3D" id="1.25.40.20">
    <property type="entry name" value="Ankyrin repeat-containing domain"/>
    <property type="match status" value="3"/>
</dbReference>
<dbReference type="AlphaFoldDB" id="X2AML7"/>
<dbReference type="InterPro" id="IPR002110">
    <property type="entry name" value="Ankyrin_rpt"/>
</dbReference>
<dbReference type="HOGENOM" id="CLU_361023_0_0_1"/>
<dbReference type="InterPro" id="IPR036036">
    <property type="entry name" value="SOCS_box-like_dom_sf"/>
</dbReference>
<evidence type="ECO:0000256" key="2">
    <source>
        <dbReference type="ARBA" id="ARBA00023043"/>
    </source>
</evidence>
<dbReference type="PANTHER" id="PTHR24198:SF165">
    <property type="entry name" value="ANKYRIN REPEAT-CONTAINING PROTEIN-RELATED"/>
    <property type="match status" value="1"/>
</dbReference>
<evidence type="ECO:0000259" key="5">
    <source>
        <dbReference type="PROSITE" id="PS50225"/>
    </source>
</evidence>
<dbReference type="GO" id="GO:0035556">
    <property type="term" value="P:intracellular signal transduction"/>
    <property type="evidence" value="ECO:0007669"/>
    <property type="project" value="InterPro"/>
</dbReference>
<keyword evidence="2 3" id="KW-0040">ANK repeat</keyword>
<dbReference type="EnsemblMetazoa" id="CapteT217743">
    <property type="protein sequence ID" value="CapteP217743"/>
    <property type="gene ID" value="CapteG217743"/>
</dbReference>
<reference evidence="7" key="2">
    <citation type="journal article" date="2013" name="Nature">
        <title>Insights into bilaterian evolution from three spiralian genomes.</title>
        <authorList>
            <person name="Simakov O."/>
            <person name="Marletaz F."/>
            <person name="Cho S.J."/>
            <person name="Edsinger-Gonzales E."/>
            <person name="Havlak P."/>
            <person name="Hellsten U."/>
            <person name="Kuo D.H."/>
            <person name="Larsson T."/>
            <person name="Lv J."/>
            <person name="Arendt D."/>
            <person name="Savage R."/>
            <person name="Osoegawa K."/>
            <person name="de Jong P."/>
            <person name="Grimwood J."/>
            <person name="Chapman J.A."/>
            <person name="Shapiro H."/>
            <person name="Aerts A."/>
            <person name="Otillar R.P."/>
            <person name="Terry A.Y."/>
            <person name="Boore J.L."/>
            <person name="Grigoriev I.V."/>
            <person name="Lindberg D.R."/>
            <person name="Seaver E.C."/>
            <person name="Weisblat D.A."/>
            <person name="Putnam N.H."/>
            <person name="Rokhsar D.S."/>
        </authorList>
    </citation>
    <scope>NUCLEOTIDE SEQUENCE</scope>
    <source>
        <strain evidence="7">I ESC-2004</strain>
    </source>
</reference>
<dbReference type="PROSITE" id="PS50225">
    <property type="entry name" value="SOCS"/>
    <property type="match status" value="1"/>
</dbReference>
<dbReference type="SUPFAM" id="SSF158235">
    <property type="entry name" value="SOCS box-like"/>
    <property type="match status" value="1"/>
</dbReference>
<accession>X2AML7</accession>
<sequence>MLPACVDTSVSSREGGAGAMKRSPSADKMSRLRKARAFFHDLPNRSFSTSTSLQRVSYVTKENIERSFMVLREGIQLDRDDLQYIQTLLIRCQRCDNMLDVLDEGGWNLLQRSIICNQPQVVAMLIAKGVDLNAGVCSLPLHLACKLGHAPIVHLLLDNGAKADLSRSVCYPIAHTIKPSTGGKPPKLSCRVVARIPAPPLNYAIPSDRDEVLKVLLTHTNSKDVVKKDFLLHESCKFRAKRCLKLLVDMLPEQVNVKDKKGFTPLQHALNGPRNRDCAVILLESQAQFAPEIFETDFGTLLHEMYVSDDTSHILRLTQLMLEKGPSDLATKVTKGDGDTLLNKLLKYFGGSTPRDREQYVEEVKQCIILLISKDCDPNQVNKKGESALHSLLAHHGGRPLFYIRDRFGVAPSYLSSLLGNMSTLISVLLESGASANLMSPPNVVSPLYYLMRVVCAMSPHLLSATSEQVKGCVRVLCKNGADPNLINAFGDNTITLLLGSLSRWLYHACDDPNRLLSLLTFTEETLCLFLSHGLDPQMVLRKNLKQFVIIFNSTILDSTFLRHLNRILRHVIRGGGNLNLVNLNELHSGSCLNPPYSARKYTVSYYLARGLYIHARYQNLSAFDILDVFGSTLTQQHLTEAILGICANLDEEFEQGQRNVLIQARVKAISEHPRSLRQLSRVAIYHAIDWRIEKSCKRLPLPPSLISYIYTIE</sequence>
<dbReference type="InterPro" id="IPR036770">
    <property type="entry name" value="Ankyrin_rpt-contain_sf"/>
</dbReference>
<evidence type="ECO:0000313" key="7">
    <source>
        <dbReference type="Proteomes" id="UP000014760"/>
    </source>
</evidence>
<organism evidence="6 7">
    <name type="scientific">Capitella teleta</name>
    <name type="common">Polychaete worm</name>
    <dbReference type="NCBI Taxonomy" id="283909"/>
    <lineage>
        <taxon>Eukaryota</taxon>
        <taxon>Metazoa</taxon>
        <taxon>Spiralia</taxon>
        <taxon>Lophotrochozoa</taxon>
        <taxon>Annelida</taxon>
        <taxon>Polychaeta</taxon>
        <taxon>Sedentaria</taxon>
        <taxon>Scolecida</taxon>
        <taxon>Capitellidae</taxon>
        <taxon>Capitella</taxon>
    </lineage>
</organism>
<keyword evidence="1" id="KW-0677">Repeat</keyword>
<protein>
    <recommendedName>
        <fullName evidence="5">SOCS box domain-containing protein</fullName>
    </recommendedName>
</protein>
<evidence type="ECO:0000256" key="4">
    <source>
        <dbReference type="SAM" id="MobiDB-lite"/>
    </source>
</evidence>
<dbReference type="PROSITE" id="PS50088">
    <property type="entry name" value="ANK_REPEAT"/>
    <property type="match status" value="1"/>
</dbReference>
<evidence type="ECO:0000256" key="1">
    <source>
        <dbReference type="ARBA" id="ARBA00022737"/>
    </source>
</evidence>